<evidence type="ECO:0000256" key="3">
    <source>
        <dbReference type="ARBA" id="ARBA00023065"/>
    </source>
</evidence>
<protein>
    <recommendedName>
        <fullName evidence="7">Vacuolar ATP synthase subunit D</fullName>
    </recommendedName>
</protein>
<dbReference type="EMBL" id="BQMJ01000059">
    <property type="protein sequence ID" value="GJQ14744.1"/>
    <property type="molecule type" value="Genomic_DNA"/>
</dbReference>
<keyword evidence="6" id="KW-1185">Reference proteome</keyword>
<organism evidence="5 6">
    <name type="scientific">Galdieria partita</name>
    <dbReference type="NCBI Taxonomy" id="83374"/>
    <lineage>
        <taxon>Eukaryota</taxon>
        <taxon>Rhodophyta</taxon>
        <taxon>Bangiophyceae</taxon>
        <taxon>Galdieriales</taxon>
        <taxon>Galdieriaceae</taxon>
        <taxon>Galdieria</taxon>
    </lineage>
</organism>
<dbReference type="GO" id="GO:0046961">
    <property type="term" value="F:proton-transporting ATPase activity, rotational mechanism"/>
    <property type="evidence" value="ECO:0007669"/>
    <property type="project" value="InterPro"/>
</dbReference>
<evidence type="ECO:0008006" key="7">
    <source>
        <dbReference type="Google" id="ProtNLM"/>
    </source>
</evidence>
<evidence type="ECO:0000256" key="1">
    <source>
        <dbReference type="ARBA" id="ARBA00005850"/>
    </source>
</evidence>
<dbReference type="NCBIfam" id="TIGR00309">
    <property type="entry name" value="V_ATPase_subD"/>
    <property type="match status" value="2"/>
</dbReference>
<comment type="caution">
    <text evidence="5">The sequence shown here is derived from an EMBL/GenBank/DDBJ whole genome shotgun (WGS) entry which is preliminary data.</text>
</comment>
<keyword evidence="2" id="KW-0813">Transport</keyword>
<keyword evidence="3" id="KW-0406">Ion transport</keyword>
<dbReference type="InterPro" id="IPR002699">
    <property type="entry name" value="V_ATPase_D"/>
</dbReference>
<dbReference type="OrthoDB" id="7676488at2759"/>
<gene>
    <name evidence="5" type="ORF">GpartN1_g6535.t1</name>
</gene>
<keyword evidence="4" id="KW-0175">Coiled coil</keyword>
<name>A0A9C7Q1S6_9RHOD</name>
<evidence type="ECO:0000256" key="2">
    <source>
        <dbReference type="ARBA" id="ARBA00022448"/>
    </source>
</evidence>
<dbReference type="Proteomes" id="UP001061958">
    <property type="component" value="Unassembled WGS sequence"/>
</dbReference>
<evidence type="ECO:0000313" key="6">
    <source>
        <dbReference type="Proteomes" id="UP001061958"/>
    </source>
</evidence>
<dbReference type="Gene3D" id="1.10.287.3240">
    <property type="match status" value="1"/>
</dbReference>
<dbReference type="PANTHER" id="PTHR11671">
    <property type="entry name" value="V-TYPE ATP SYNTHASE SUBUNIT D"/>
    <property type="match status" value="1"/>
</dbReference>
<dbReference type="AlphaFoldDB" id="A0A9C7Q1S6"/>
<evidence type="ECO:0000256" key="4">
    <source>
        <dbReference type="SAM" id="Coils"/>
    </source>
</evidence>
<reference evidence="5" key="2">
    <citation type="submission" date="2022-01" db="EMBL/GenBank/DDBJ databases">
        <authorList>
            <person name="Hirooka S."/>
            <person name="Miyagishima S.Y."/>
        </authorList>
    </citation>
    <scope>NUCLEOTIDE SEQUENCE</scope>
    <source>
        <strain evidence="5">NBRC 102759</strain>
    </source>
</reference>
<feature type="coiled-coil region" evidence="4">
    <location>
        <begin position="211"/>
        <end position="263"/>
    </location>
</feature>
<evidence type="ECO:0000313" key="5">
    <source>
        <dbReference type="EMBL" id="GJQ14744.1"/>
    </source>
</evidence>
<dbReference type="Pfam" id="PF01813">
    <property type="entry name" value="ATP-synt_D"/>
    <property type="match status" value="1"/>
</dbReference>
<accession>A0A9C7Q1S6</accession>
<proteinExistence type="inferred from homology"/>
<comment type="similarity">
    <text evidence="1">Belongs to the V-ATPase D subunit family.</text>
</comment>
<sequence>MASAAGDRLNVVPSRMTLTQIKGRLAGANKGHSMLKKKSDALTVRLRSILKQVLEKKNQTGDVCREALISLAVAKYVVGEDFKLHILESVDKSSLKVSFHSENIAGVTIPVFEKVSVDDDGTENYGESVQDTVGNGVSKEVSEGLSNKFHSFVSLSGLSKGGQQIATCGENFRKAADTLISLAELQTCFTLLDEAVKITNRRVNALENVVIPRLENTVAYIISELDELEREEFFRLKLVQNWKERESKNAQQLREQLERTRQGFSSFEMDSYRTEERVVEGLSSNDDSDIIF</sequence>
<reference evidence="5" key="1">
    <citation type="journal article" date="2022" name="Proc. Natl. Acad. Sci. U.S.A.">
        <title>Life cycle and functional genomics of the unicellular red alga Galdieria for elucidating algal and plant evolution and industrial use.</title>
        <authorList>
            <person name="Hirooka S."/>
            <person name="Itabashi T."/>
            <person name="Ichinose T.M."/>
            <person name="Onuma R."/>
            <person name="Fujiwara T."/>
            <person name="Yamashita S."/>
            <person name="Jong L.W."/>
            <person name="Tomita R."/>
            <person name="Iwane A.H."/>
            <person name="Miyagishima S.Y."/>
        </authorList>
    </citation>
    <scope>NUCLEOTIDE SEQUENCE</scope>
    <source>
        <strain evidence="5">NBRC 102759</strain>
    </source>
</reference>